<keyword evidence="2" id="KW-1185">Reference proteome</keyword>
<dbReference type="Proteomes" id="UP000327044">
    <property type="component" value="Unassembled WGS sequence"/>
</dbReference>
<sequence length="119" mass="14195">MKKNQIKWTPATPVRRTDCIISSKARENNEIGFIPSYEKEPTENMYFILSHEYFRIWLKERSQYELDTYSKLEVEAGGSDIKRRYVQRYIRPRPVLVKQLPSIKLQRFAQIAAKVDAKR</sequence>
<accession>A0A5N4AKR8</accession>
<name>A0A5N4AKR8_PHOPY</name>
<comment type="caution">
    <text evidence="1">The sequence shown here is derived from an EMBL/GenBank/DDBJ whole genome shotgun (WGS) entry which is preliminary data.</text>
</comment>
<gene>
    <name evidence="1" type="ORF">PPYR_08933</name>
</gene>
<dbReference type="OrthoDB" id="7762929at2759"/>
<dbReference type="EMBL" id="VVIM01000006">
    <property type="protein sequence ID" value="KAB0797940.1"/>
    <property type="molecule type" value="Genomic_DNA"/>
</dbReference>
<dbReference type="InParanoid" id="A0A5N4AKR8"/>
<organism evidence="1 2">
    <name type="scientific">Photinus pyralis</name>
    <name type="common">Common eastern firefly</name>
    <name type="synonym">Lampyris pyralis</name>
    <dbReference type="NCBI Taxonomy" id="7054"/>
    <lineage>
        <taxon>Eukaryota</taxon>
        <taxon>Metazoa</taxon>
        <taxon>Ecdysozoa</taxon>
        <taxon>Arthropoda</taxon>
        <taxon>Hexapoda</taxon>
        <taxon>Insecta</taxon>
        <taxon>Pterygota</taxon>
        <taxon>Neoptera</taxon>
        <taxon>Endopterygota</taxon>
        <taxon>Coleoptera</taxon>
        <taxon>Polyphaga</taxon>
        <taxon>Elateriformia</taxon>
        <taxon>Elateroidea</taxon>
        <taxon>Lampyridae</taxon>
        <taxon>Lampyrinae</taxon>
        <taxon>Photinus</taxon>
    </lineage>
</organism>
<evidence type="ECO:0000313" key="2">
    <source>
        <dbReference type="Proteomes" id="UP000327044"/>
    </source>
</evidence>
<protein>
    <submittedName>
        <fullName evidence="1">Uncharacterized protein</fullName>
    </submittedName>
</protein>
<evidence type="ECO:0000313" key="1">
    <source>
        <dbReference type="EMBL" id="KAB0797940.1"/>
    </source>
</evidence>
<dbReference type="AlphaFoldDB" id="A0A5N4AKR8"/>
<proteinExistence type="predicted"/>
<reference evidence="1 2" key="1">
    <citation type="journal article" date="2018" name="Elife">
        <title>Firefly genomes illuminate parallel origins of bioluminescence in beetles.</title>
        <authorList>
            <person name="Fallon T.R."/>
            <person name="Lower S.E."/>
            <person name="Chang C.H."/>
            <person name="Bessho-Uehara M."/>
            <person name="Martin G.J."/>
            <person name="Bewick A.J."/>
            <person name="Behringer M."/>
            <person name="Debat H.J."/>
            <person name="Wong I."/>
            <person name="Day J.C."/>
            <person name="Suvorov A."/>
            <person name="Silva C.J."/>
            <person name="Stanger-Hall K.F."/>
            <person name="Hall D.W."/>
            <person name="Schmitz R.J."/>
            <person name="Nelson D.R."/>
            <person name="Lewis S.M."/>
            <person name="Shigenobu S."/>
            <person name="Bybee S.M."/>
            <person name="Larracuente A.M."/>
            <person name="Oba Y."/>
            <person name="Weng J.K."/>
        </authorList>
    </citation>
    <scope>NUCLEOTIDE SEQUENCE [LARGE SCALE GENOMIC DNA]</scope>
    <source>
        <strain evidence="1">1611_PpyrPB1</strain>
        <tissue evidence="1">Whole body</tissue>
    </source>
</reference>